<feature type="chain" id="PRO_5005892744" evidence="2">
    <location>
        <begin position="23"/>
        <end position="742"/>
    </location>
</feature>
<keyword evidence="2" id="KW-0732">Signal</keyword>
<evidence type="ECO:0000256" key="1">
    <source>
        <dbReference type="SAM" id="Phobius"/>
    </source>
</evidence>
<organism evidence="3 4">
    <name type="scientific">Parastrongyloides trichosuri</name>
    <name type="common">Possum-specific nematode worm</name>
    <dbReference type="NCBI Taxonomy" id="131310"/>
    <lineage>
        <taxon>Eukaryota</taxon>
        <taxon>Metazoa</taxon>
        <taxon>Ecdysozoa</taxon>
        <taxon>Nematoda</taxon>
        <taxon>Chromadorea</taxon>
        <taxon>Rhabditida</taxon>
        <taxon>Tylenchina</taxon>
        <taxon>Panagrolaimomorpha</taxon>
        <taxon>Strongyloidoidea</taxon>
        <taxon>Strongyloididae</taxon>
        <taxon>Parastrongyloides</taxon>
    </lineage>
</organism>
<dbReference type="Proteomes" id="UP000038045">
    <property type="component" value="Unplaced"/>
</dbReference>
<accession>A0A0N5A6L8</accession>
<dbReference type="AlphaFoldDB" id="A0A0N5A6L8"/>
<feature type="transmembrane region" description="Helical" evidence="1">
    <location>
        <begin position="639"/>
        <end position="663"/>
    </location>
</feature>
<keyword evidence="1" id="KW-1133">Transmembrane helix</keyword>
<dbReference type="WBParaSite" id="PTRK_0001764200.1">
    <property type="protein sequence ID" value="PTRK_0001764200.1"/>
    <property type="gene ID" value="PTRK_0001764200"/>
</dbReference>
<keyword evidence="3" id="KW-1185">Reference proteome</keyword>
<reference evidence="4" key="1">
    <citation type="submission" date="2017-02" db="UniProtKB">
        <authorList>
            <consortium name="WormBaseParasite"/>
        </authorList>
    </citation>
    <scope>IDENTIFICATION</scope>
</reference>
<evidence type="ECO:0000313" key="4">
    <source>
        <dbReference type="WBParaSite" id="PTRK_0001764200.1"/>
    </source>
</evidence>
<feature type="signal peptide" evidence="2">
    <location>
        <begin position="1"/>
        <end position="22"/>
    </location>
</feature>
<keyword evidence="1" id="KW-0472">Membrane</keyword>
<sequence length="742" mass="86137">MDIFTYWIQGLLLIFILNKTYSSDDDTFCNEYKNSCIHIVYYRNKRISNEEKIYFEKPLLKPTEPPKSIETKNTKKKYYAPVYIDKVIRNNALPSSNGIRFEICISNIINSYYPSNHNKFDNFVGICSLWKCQLGLYELKKYNEVTGHIFSVEYLYVYLAKKNEDEILLISELDYGDLNFFVYPCPYTNWVNKDSKTQFLPRWRLSDKYGFLPDSNSSTHIFIPLFPRKEKSNEKFICGEIHQEQSPNVISVGIKLTYKKYYNINTLKDIETDDFLSMKCGNKVLDPKFTWSYSKPNLNLNQPNPSMLYMGNSFKYYSGQYLFGYDLSKLTDRETNFDYEIFDKKPPIFKPLCVKKIEDVLATLKFTVNGKYVSSKIFNDNIERIEYMKLNNSEKKTKFKVECSIVVDHNKDKRFKDFYNLRYKGILKKGRISNGGIQNIKTIVTSKNDFLIYGYYHCLLDNAKSVDTIRLSEFAVIPEKKILIRQNVTASFSIPQNISCHIKFHEIGKLYNMSLNILNQPNIKYENFNIEYITDGEHRILKNLSILEDNDIKIICEYKAFNQDFITIEKRIFFNNEGMFTTTEFPPTTETITTETTKKYIKEVTTKASRIQSNGKVLNKDPCLSNDKQQRENGLKSTIAIVGLICGLIAFIAILVIAAYVVLKIRKKKNKDSLSDSDKDNFSFMNSAKDTPGSISLLPGAISTSRTTSNSFLPPSNPIINNYNPKKVDKLPMEKHLNIGNN</sequence>
<keyword evidence="1" id="KW-0812">Transmembrane</keyword>
<evidence type="ECO:0000313" key="3">
    <source>
        <dbReference type="Proteomes" id="UP000038045"/>
    </source>
</evidence>
<evidence type="ECO:0000256" key="2">
    <source>
        <dbReference type="SAM" id="SignalP"/>
    </source>
</evidence>
<proteinExistence type="predicted"/>
<protein>
    <submittedName>
        <fullName evidence="4">EGF-like domain-containing protein</fullName>
    </submittedName>
</protein>
<name>A0A0N5A6L8_PARTI</name>